<accession>A0ABR4JKX4</accession>
<dbReference type="Gene3D" id="1.20.1250.20">
    <property type="entry name" value="MFS general substrate transporter like domains"/>
    <property type="match status" value="1"/>
</dbReference>
<protein>
    <submittedName>
        <fullName evidence="3">Major facilitator superfamily domain-containing protein</fullName>
    </submittedName>
</protein>
<keyword evidence="4" id="KW-1185">Reference proteome</keyword>
<dbReference type="InterPro" id="IPR036259">
    <property type="entry name" value="MFS_trans_sf"/>
</dbReference>
<dbReference type="Proteomes" id="UP001610446">
    <property type="component" value="Unassembled WGS sequence"/>
</dbReference>
<evidence type="ECO:0000313" key="4">
    <source>
        <dbReference type="Proteomes" id="UP001610446"/>
    </source>
</evidence>
<feature type="transmembrane region" description="Helical" evidence="2">
    <location>
        <begin position="214"/>
        <end position="235"/>
    </location>
</feature>
<keyword evidence="2" id="KW-0812">Transmembrane</keyword>
<evidence type="ECO:0000256" key="2">
    <source>
        <dbReference type="SAM" id="Phobius"/>
    </source>
</evidence>
<keyword evidence="2" id="KW-1133">Transmembrane helix</keyword>
<feature type="transmembrane region" description="Helical" evidence="2">
    <location>
        <begin position="125"/>
        <end position="141"/>
    </location>
</feature>
<dbReference type="InterPro" id="IPR011701">
    <property type="entry name" value="MFS"/>
</dbReference>
<feature type="transmembrane region" description="Helical" evidence="2">
    <location>
        <begin position="147"/>
        <end position="166"/>
    </location>
</feature>
<organism evidence="3 4">
    <name type="scientific">Aspergillus pseudoustus</name>
    <dbReference type="NCBI Taxonomy" id="1810923"/>
    <lineage>
        <taxon>Eukaryota</taxon>
        <taxon>Fungi</taxon>
        <taxon>Dikarya</taxon>
        <taxon>Ascomycota</taxon>
        <taxon>Pezizomycotina</taxon>
        <taxon>Eurotiomycetes</taxon>
        <taxon>Eurotiomycetidae</taxon>
        <taxon>Eurotiales</taxon>
        <taxon>Aspergillaceae</taxon>
        <taxon>Aspergillus</taxon>
        <taxon>Aspergillus subgen. Nidulantes</taxon>
    </lineage>
</organism>
<name>A0ABR4JKX4_9EURO</name>
<comment type="subcellular location">
    <subcellularLocation>
        <location evidence="1">Membrane</location>
        <topology evidence="1">Multi-pass membrane protein</topology>
    </subcellularLocation>
</comment>
<dbReference type="InterPro" id="IPR035994">
    <property type="entry name" value="Nucleoside_phosphorylase_sf"/>
</dbReference>
<proteinExistence type="predicted"/>
<gene>
    <name evidence="3" type="ORF">BJY01DRAFT_250358</name>
</gene>
<dbReference type="SUPFAM" id="SSF53167">
    <property type="entry name" value="Purine and uridine phosphorylases"/>
    <property type="match status" value="1"/>
</dbReference>
<dbReference type="PANTHER" id="PTHR46082">
    <property type="entry name" value="ATP/GTP-BINDING PROTEIN-RELATED"/>
    <property type="match status" value="1"/>
</dbReference>
<reference evidence="3 4" key="1">
    <citation type="submission" date="2024-07" db="EMBL/GenBank/DDBJ databases">
        <title>Section-level genome sequencing and comparative genomics of Aspergillus sections Usti and Cavernicolus.</title>
        <authorList>
            <consortium name="Lawrence Berkeley National Laboratory"/>
            <person name="Nybo J.L."/>
            <person name="Vesth T.C."/>
            <person name="Theobald S."/>
            <person name="Frisvad J.C."/>
            <person name="Larsen T.O."/>
            <person name="Kjaerboelling I."/>
            <person name="Rothschild-Mancinelli K."/>
            <person name="Lyhne E.K."/>
            <person name="Kogle M.E."/>
            <person name="Barry K."/>
            <person name="Clum A."/>
            <person name="Na H."/>
            <person name="Ledsgaard L."/>
            <person name="Lin J."/>
            <person name="Lipzen A."/>
            <person name="Kuo A."/>
            <person name="Riley R."/>
            <person name="Mondo S."/>
            <person name="Labutti K."/>
            <person name="Haridas S."/>
            <person name="Pangalinan J."/>
            <person name="Salamov A.A."/>
            <person name="Simmons B.A."/>
            <person name="Magnuson J.K."/>
            <person name="Chen J."/>
            <person name="Drula E."/>
            <person name="Henrissat B."/>
            <person name="Wiebenga A."/>
            <person name="Lubbers R.J."/>
            <person name="Gomes A.C."/>
            <person name="Makela M.R."/>
            <person name="Stajich J."/>
            <person name="Grigoriev I.V."/>
            <person name="Mortensen U.H."/>
            <person name="De Vries R.P."/>
            <person name="Baker S.E."/>
            <person name="Andersen M.R."/>
        </authorList>
    </citation>
    <scope>NUCLEOTIDE SEQUENCE [LARGE SCALE GENOMIC DNA]</scope>
    <source>
        <strain evidence="3 4">CBS 123904</strain>
    </source>
</reference>
<keyword evidence="2" id="KW-0472">Membrane</keyword>
<dbReference type="Gene3D" id="3.40.50.1580">
    <property type="entry name" value="Nucleoside phosphorylase domain"/>
    <property type="match status" value="1"/>
</dbReference>
<sequence>MLDETHPAQPQSQKDPNTYTLGRILSHNVVIACLPAGIYGTNEAATVVSNMRTTFPNLEYFLMVGVGGGAPSATHDIRLGDVVVSKPTGQYGGVIQYDFGKAVPGESFHLTGMLNQPPQLYGRRILWVTSHIAMVSFLAGSAGSPNIATLLILRFLVGTFGGSPLVNSCGTIAELFGPAQRGLALKIYCAVPFLGHILGPIVGGFVAQSVGWRMVQGVCVILIGVIGVLGILVIPKKYKLVLLQRRGRQLATADKSGGSAAV</sequence>
<feature type="transmembrane region" description="Helical" evidence="2">
    <location>
        <begin position="187"/>
        <end position="208"/>
    </location>
</feature>
<evidence type="ECO:0000256" key="1">
    <source>
        <dbReference type="ARBA" id="ARBA00004141"/>
    </source>
</evidence>
<dbReference type="Pfam" id="PF07690">
    <property type="entry name" value="MFS_1"/>
    <property type="match status" value="1"/>
</dbReference>
<dbReference type="EMBL" id="JBFXLU010000129">
    <property type="protein sequence ID" value="KAL2839757.1"/>
    <property type="molecule type" value="Genomic_DNA"/>
</dbReference>
<dbReference type="InterPro" id="IPR053137">
    <property type="entry name" value="NLR-like"/>
</dbReference>
<dbReference type="PANTHER" id="PTHR46082:SF11">
    <property type="entry name" value="AAA+ ATPASE DOMAIN-CONTAINING PROTEIN-RELATED"/>
    <property type="match status" value="1"/>
</dbReference>
<comment type="caution">
    <text evidence="3">The sequence shown here is derived from an EMBL/GenBank/DDBJ whole genome shotgun (WGS) entry which is preliminary data.</text>
</comment>
<dbReference type="SUPFAM" id="SSF103473">
    <property type="entry name" value="MFS general substrate transporter"/>
    <property type="match status" value="1"/>
</dbReference>
<evidence type="ECO:0000313" key="3">
    <source>
        <dbReference type="EMBL" id="KAL2839757.1"/>
    </source>
</evidence>